<accession>A0A067N1K2</accession>
<evidence type="ECO:0000313" key="2">
    <source>
        <dbReference type="Proteomes" id="UP000027195"/>
    </source>
</evidence>
<proteinExistence type="predicted"/>
<sequence>MSHPVDIHALANGLLYGNATDVIENRFEEISPTPWGYYLPPSLRQGSFRDFLDALASVCVSTAGKRGKAAVTLTENDDAVILHIAHTEHASRETLVAFVHNTWAALQHISDACSDDTMACYIDGDVVLPSHENYSDASVQLLTFIYRHCRPKIIAHIEKGWENFRTICSQKRQSKVLARASKRLTRIKSLMGCSDLGRLDNHVAAEVFRLMYELQTLCSSSSGNLPEVVKLSAGQAEASTTSLFVKMLLVFLIMNLWCFAKSPLEHTRHLFTKELRIEYLVSPDRAIQYPSDAVWDKYLTYIFSEEGRWIFPSCKGEVIQSAKNAVAVRNPVRVHPECLLLAHHHDRLRNDAAGIFRAPLENYVGCSKQRACYMRAQFFSAYRCDAPPFAPRFETRMSLYRFEGPWAMPEIGDAELKLKILDGLYRRLCRDLILSLYRRGIGGSHRGQESSTTHYETIRKRIRDEQNEESDRRYRFLVQEGRFRTSRTSERVGKSGKSGKAHGVGRFSWGIQWGHPMGPLVARLRRFFSSPVKLEFIRGSKK</sequence>
<keyword evidence="2" id="KW-1185">Reference proteome</keyword>
<evidence type="ECO:0000313" key="1">
    <source>
        <dbReference type="EMBL" id="KDQ17671.1"/>
    </source>
</evidence>
<dbReference type="InParanoid" id="A0A067N1K2"/>
<name>A0A067N1K2_BOTB1</name>
<dbReference type="AlphaFoldDB" id="A0A067N1K2"/>
<gene>
    <name evidence="1" type="ORF">BOTBODRAFT_185775</name>
</gene>
<dbReference type="HOGENOM" id="CLU_502460_0_0_1"/>
<reference evidence="2" key="1">
    <citation type="journal article" date="2014" name="Proc. Natl. Acad. Sci. U.S.A.">
        <title>Extensive sampling of basidiomycete genomes demonstrates inadequacy of the white-rot/brown-rot paradigm for wood decay fungi.</title>
        <authorList>
            <person name="Riley R."/>
            <person name="Salamov A.A."/>
            <person name="Brown D.W."/>
            <person name="Nagy L.G."/>
            <person name="Floudas D."/>
            <person name="Held B.W."/>
            <person name="Levasseur A."/>
            <person name="Lombard V."/>
            <person name="Morin E."/>
            <person name="Otillar R."/>
            <person name="Lindquist E.A."/>
            <person name="Sun H."/>
            <person name="LaButti K.M."/>
            <person name="Schmutz J."/>
            <person name="Jabbour D."/>
            <person name="Luo H."/>
            <person name="Baker S.E."/>
            <person name="Pisabarro A.G."/>
            <person name="Walton J.D."/>
            <person name="Blanchette R.A."/>
            <person name="Henrissat B."/>
            <person name="Martin F."/>
            <person name="Cullen D."/>
            <person name="Hibbett D.S."/>
            <person name="Grigoriev I.V."/>
        </authorList>
    </citation>
    <scope>NUCLEOTIDE SEQUENCE [LARGE SCALE GENOMIC DNA]</scope>
    <source>
        <strain evidence="2">FD-172 SS1</strain>
    </source>
</reference>
<dbReference type="EMBL" id="KL198023">
    <property type="protein sequence ID" value="KDQ17671.1"/>
    <property type="molecule type" value="Genomic_DNA"/>
</dbReference>
<organism evidence="1 2">
    <name type="scientific">Botryobasidium botryosum (strain FD-172 SS1)</name>
    <dbReference type="NCBI Taxonomy" id="930990"/>
    <lineage>
        <taxon>Eukaryota</taxon>
        <taxon>Fungi</taxon>
        <taxon>Dikarya</taxon>
        <taxon>Basidiomycota</taxon>
        <taxon>Agaricomycotina</taxon>
        <taxon>Agaricomycetes</taxon>
        <taxon>Cantharellales</taxon>
        <taxon>Botryobasidiaceae</taxon>
        <taxon>Botryobasidium</taxon>
    </lineage>
</organism>
<dbReference type="Proteomes" id="UP000027195">
    <property type="component" value="Unassembled WGS sequence"/>
</dbReference>
<protein>
    <submittedName>
        <fullName evidence="1">Uncharacterized protein</fullName>
    </submittedName>
</protein>